<dbReference type="PROSITE" id="PS50293">
    <property type="entry name" value="TPR_REGION"/>
    <property type="match status" value="1"/>
</dbReference>
<dbReference type="InterPro" id="IPR019734">
    <property type="entry name" value="TPR_rpt"/>
</dbReference>
<dbReference type="VEuPathDB" id="FungiDB:AAP_00300"/>
<gene>
    <name evidence="5" type="ORF">AAP_00300</name>
</gene>
<dbReference type="InterPro" id="IPR011990">
    <property type="entry name" value="TPR-like_helical_dom_sf"/>
</dbReference>
<evidence type="ECO:0000256" key="4">
    <source>
        <dbReference type="SAM" id="MobiDB-lite"/>
    </source>
</evidence>
<dbReference type="OrthoDB" id="421075at2759"/>
<dbReference type="EMBL" id="AZGZ01000001">
    <property type="protein sequence ID" value="KZZ98039.1"/>
    <property type="molecule type" value="Genomic_DNA"/>
</dbReference>
<comment type="caution">
    <text evidence="5">The sequence shown here is derived from an EMBL/GenBank/DDBJ whole genome shotgun (WGS) entry which is preliminary data.</text>
</comment>
<dbReference type="Pfam" id="PF13432">
    <property type="entry name" value="TPR_16"/>
    <property type="match status" value="2"/>
</dbReference>
<dbReference type="GO" id="GO:0006401">
    <property type="term" value="P:RNA catabolic process"/>
    <property type="evidence" value="ECO:0007669"/>
    <property type="project" value="InterPro"/>
</dbReference>
<sequence>MSMKAALKSVRNNLESDPGRAAVEAREILERDPENYNALVFLGFAHDKLGQYDSAEQSYRKAISIRPDDVSAYQGLISSYRNQGDAKLVLYDSVVRTLCDRLVQTGDTDKCRNVIEKYVNFARRQGSRTNYKNALLLELPSSPYYPLLEGFVTHPSHTYTRVIEITEAEEKEFINREIGERRTRIGATIEKVVTEVKREAYRKSQLDELYRGAINWVTDDATRYSYEEKLLFRAREYLTVLPLEEKLAKRDEVQKMAQDMVIIKHPYEQAWDITLEWKNVTSLAELDVNLLQDYIELFPDTGLSKMLKGYLESELSPFPRPKEEKKSEEQSKPTQDATALAEENDIETLANEAEEVTANERLLLMAEGLDLCSQSILAHRIMCEVYLSLEAWESVAETARKALNIANQLVIDTACYIQETLDALNIILANALIHYQSPRYHPEAKSIFESILERKPTLASCLLGVGVILMEDQDYLSAVDFLEHAMKRDPDNIKVRSEHYWSRAHNGQLEIALDGLEHALELLRSAPSKNQELKAEILYRIGYCQWELDPSPAARKDRKKAYASFLASIQSSMNYAPAYTSLGIYYADYKKDAKRARRCFHKAFELSAAEVTAAERLARDFADLKDWAVVETVAERVVKSGRAKPSPGSKRKGHAWPYSALGVVEMNRQQYPKAITNFQSALRIEPENYEAWVGLGECYHHSGRYGAATRAFEHAETLEPGLTPEQAKQIWFTRYMLANVKREIGDYDDAITRYEAVANLRPHEFGVSIALIQTLTESARKCIDTGLFGEAAKNARKAILQGVEVAKEHTNVFNLWKAIGDAYSIFTWVKGEVSSMPIDEFKTFLLEHPDEKASEVLSDVDNIGSSFVSLLCAPDAGNSLSRNQPLYASIIAYKRAVSISSSDIHAQAVAWYNLGWGEYRAYECEEKEAAVGLTRAKRFLKASMRCFKRAIELEAGNAEFWNSLGVVTTHMNPKVAQHSFVRSLHLNDNSAPVWTNLGTLYLLHNDYELANEAFTRAQSADPDYPHPWLALGLLSLLSGETAEARAYFVHAFEIGSSAYGFLQRQYSTSIFDHIISQPAKTYDIQQVIQPLFALHKLHVLAPEDLPYEHLLSLFSERIGDFDKSSAELNSVCASIEAQYELTESLTDLYRFAQANADAARARLASLDYTAAVESAESALEISSEEGAEGVDPAGWRKLRLSAHMTAGLAYYFLKDMDKAIEMFKDALEESDRAPEVVCLLAQVLWAKGGEEERDVAREQLLNCVQECPGNVPTLLLMAVIALLDNDSDAMDAIEADLQEVRIRTDITDRERLKVSKILVSMADIRSTDIPADDSRRLEESMRSIVLAPYQPQGWIELANKTSDPYAARVALENTSHTLTPKGTLDASDLGKSFALLDTRENAARAIMIAPWLAEGWNAFARSLSA</sequence>
<feature type="repeat" description="TPR" evidence="3">
    <location>
        <begin position="991"/>
        <end position="1024"/>
    </location>
</feature>
<evidence type="ECO:0000313" key="5">
    <source>
        <dbReference type="EMBL" id="KZZ98039.1"/>
    </source>
</evidence>
<organism evidence="5 6">
    <name type="scientific">Ascosphaera apis ARSEF 7405</name>
    <dbReference type="NCBI Taxonomy" id="392613"/>
    <lineage>
        <taxon>Eukaryota</taxon>
        <taxon>Fungi</taxon>
        <taxon>Dikarya</taxon>
        <taxon>Ascomycota</taxon>
        <taxon>Pezizomycotina</taxon>
        <taxon>Eurotiomycetes</taxon>
        <taxon>Eurotiomycetidae</taxon>
        <taxon>Onygenales</taxon>
        <taxon>Ascosphaeraceae</taxon>
        <taxon>Ascosphaera</taxon>
    </lineage>
</organism>
<proteinExistence type="predicted"/>
<dbReference type="PANTHER" id="PTHR15704:SF7">
    <property type="entry name" value="SUPERKILLER COMPLEX PROTEIN 3"/>
    <property type="match status" value="1"/>
</dbReference>
<dbReference type="Gene3D" id="1.25.40.10">
    <property type="entry name" value="Tetratricopeptide repeat domain"/>
    <property type="match status" value="4"/>
</dbReference>
<reference evidence="5 6" key="1">
    <citation type="journal article" date="2016" name="Genome Biol. Evol.">
        <title>Divergent and convergent evolution of fungal pathogenicity.</title>
        <authorList>
            <person name="Shang Y."/>
            <person name="Xiao G."/>
            <person name="Zheng P."/>
            <person name="Cen K."/>
            <person name="Zhan S."/>
            <person name="Wang C."/>
        </authorList>
    </citation>
    <scope>NUCLEOTIDE SEQUENCE [LARGE SCALE GENOMIC DNA]</scope>
    <source>
        <strain evidence="5 6">ARSEF 7405</strain>
    </source>
</reference>
<dbReference type="Proteomes" id="UP000242877">
    <property type="component" value="Unassembled WGS sequence"/>
</dbReference>
<dbReference type="InterPro" id="IPR039226">
    <property type="entry name" value="Ski3/TTC37"/>
</dbReference>
<name>A0A168DRT9_9EURO</name>
<feature type="repeat" description="TPR" evidence="3">
    <location>
        <begin position="689"/>
        <end position="722"/>
    </location>
</feature>
<keyword evidence="6" id="KW-1185">Reference proteome</keyword>
<feature type="region of interest" description="Disordered" evidence="4">
    <location>
        <begin position="315"/>
        <end position="342"/>
    </location>
</feature>
<evidence type="ECO:0000256" key="2">
    <source>
        <dbReference type="ARBA" id="ARBA00022803"/>
    </source>
</evidence>
<dbReference type="GO" id="GO:0055087">
    <property type="term" value="C:Ski complex"/>
    <property type="evidence" value="ECO:0007669"/>
    <property type="project" value="InterPro"/>
</dbReference>
<feature type="compositionally biased region" description="Basic and acidic residues" evidence="4">
    <location>
        <begin position="320"/>
        <end position="331"/>
    </location>
</feature>
<dbReference type="PANTHER" id="PTHR15704">
    <property type="entry name" value="SUPERKILLER 3 PROTEIN-RELATED"/>
    <property type="match status" value="1"/>
</dbReference>
<feature type="repeat" description="TPR" evidence="3">
    <location>
        <begin position="459"/>
        <end position="492"/>
    </location>
</feature>
<dbReference type="PROSITE" id="PS50005">
    <property type="entry name" value="TPR"/>
    <property type="match status" value="7"/>
</dbReference>
<feature type="repeat" description="TPR" evidence="3">
    <location>
        <begin position="36"/>
        <end position="69"/>
    </location>
</feature>
<evidence type="ECO:0000313" key="6">
    <source>
        <dbReference type="Proteomes" id="UP000242877"/>
    </source>
</evidence>
<dbReference type="Pfam" id="PF14559">
    <property type="entry name" value="TPR_19"/>
    <property type="match status" value="1"/>
</dbReference>
<keyword evidence="1" id="KW-0677">Repeat</keyword>
<dbReference type="Pfam" id="PF13181">
    <property type="entry name" value="TPR_8"/>
    <property type="match status" value="1"/>
</dbReference>
<feature type="repeat" description="TPR" evidence="3">
    <location>
        <begin position="655"/>
        <end position="688"/>
    </location>
</feature>
<accession>A0A168DRT9</accession>
<feature type="repeat" description="TPR" evidence="3">
    <location>
        <begin position="1200"/>
        <end position="1233"/>
    </location>
</feature>
<dbReference type="SMART" id="SM00028">
    <property type="entry name" value="TPR"/>
    <property type="match status" value="10"/>
</dbReference>
<keyword evidence="2 3" id="KW-0802">TPR repeat</keyword>
<evidence type="ECO:0000256" key="3">
    <source>
        <dbReference type="PROSITE-ProRule" id="PRU00339"/>
    </source>
</evidence>
<dbReference type="SUPFAM" id="SSF48452">
    <property type="entry name" value="TPR-like"/>
    <property type="match status" value="5"/>
</dbReference>
<feature type="repeat" description="TPR" evidence="3">
    <location>
        <begin position="731"/>
        <end position="764"/>
    </location>
</feature>
<evidence type="ECO:0000256" key="1">
    <source>
        <dbReference type="ARBA" id="ARBA00022737"/>
    </source>
</evidence>
<protein>
    <submittedName>
        <fullName evidence="5">Translation repressor/antiviral protein Ski3</fullName>
    </submittedName>
</protein>
<dbReference type="InterPro" id="IPR040962">
    <property type="entry name" value="TPR_22"/>
</dbReference>
<dbReference type="Pfam" id="PF18833">
    <property type="entry name" value="TPR_22"/>
    <property type="match status" value="1"/>
</dbReference>